<name>A0A2T6BLQ0_9RHOB</name>
<proteinExistence type="predicted"/>
<gene>
    <name evidence="1" type="ORF">C8N43_1651</name>
</gene>
<dbReference type="AlphaFoldDB" id="A0A2T6BLQ0"/>
<accession>A0A2T6BLQ0</accession>
<evidence type="ECO:0000313" key="2">
    <source>
        <dbReference type="Proteomes" id="UP000243978"/>
    </source>
</evidence>
<dbReference type="EMBL" id="QBKS01000001">
    <property type="protein sequence ID" value="PTX56986.1"/>
    <property type="molecule type" value="Genomic_DNA"/>
</dbReference>
<keyword evidence="2" id="KW-1185">Reference proteome</keyword>
<reference evidence="1 2" key="1">
    <citation type="submission" date="2018-04" db="EMBL/GenBank/DDBJ databases">
        <title>Genomic Encyclopedia of Archaeal and Bacterial Type Strains, Phase II (KMG-II): from individual species to whole genera.</title>
        <authorList>
            <person name="Goeker M."/>
        </authorList>
    </citation>
    <scope>NUCLEOTIDE SEQUENCE [LARGE SCALE GENOMIC DNA]</scope>
    <source>
        <strain evidence="1 2">DSM 100977</strain>
    </source>
</reference>
<evidence type="ECO:0000313" key="1">
    <source>
        <dbReference type="EMBL" id="PTX56986.1"/>
    </source>
</evidence>
<organism evidence="1 2">
    <name type="scientific">Litoreibacter ponti</name>
    <dbReference type="NCBI Taxonomy" id="1510457"/>
    <lineage>
        <taxon>Bacteria</taxon>
        <taxon>Pseudomonadati</taxon>
        <taxon>Pseudomonadota</taxon>
        <taxon>Alphaproteobacteria</taxon>
        <taxon>Rhodobacterales</taxon>
        <taxon>Roseobacteraceae</taxon>
        <taxon>Litoreibacter</taxon>
    </lineage>
</organism>
<sequence length="252" mass="27199">MSARMLIPGYTIARPFGESLLRGAHAPIVTPMVKEVELYPAVKSFLEGQGYEVKSEIGACDVVGCRAGDDPVIVELKAVFSLSLFHQGVARQAICDDVYVAVPHKPGKPFLKAIKDNTALCRRLGLGLITVRLRDGLVQVHVDPAPYAPRKSKMRKGRLLREFARRVGDPNAGGQTRAGLITAYRQDALKCARHLAAQGVSKGAAVAKAAEVPTATRIMAADHYGWFERVEKGHYGLTPKGVAALGDYKDAL</sequence>
<dbReference type="Proteomes" id="UP000243978">
    <property type="component" value="Unassembled WGS sequence"/>
</dbReference>
<protein>
    <submittedName>
        <fullName evidence="1">Uncharacterized protein</fullName>
    </submittedName>
</protein>
<comment type="caution">
    <text evidence="1">The sequence shown here is derived from an EMBL/GenBank/DDBJ whole genome shotgun (WGS) entry which is preliminary data.</text>
</comment>
<dbReference type="Pfam" id="PF09929">
    <property type="entry name" value="DUF2161"/>
    <property type="match status" value="1"/>
</dbReference>
<dbReference type="InterPro" id="IPR018679">
    <property type="entry name" value="DUF2161"/>
</dbReference>